<reference evidence="1" key="1">
    <citation type="submission" date="2024-09" db="EMBL/GenBank/DDBJ databases">
        <authorList>
            <person name="Liu J."/>
        </authorList>
    </citation>
    <scope>NUCLEOTIDE SEQUENCE</scope>
    <source>
        <strain evidence="1">NBU2967</strain>
    </source>
</reference>
<sequence>MNIEEFREYCLSKKGVTEDFPFDEQTLVFKVMGKMFALSGLERTPSQVNLKCDPERAISLREEYDGDIIAGYHMNKVHWNTLLLESLPPKLILELTDHSYDLVVSKFTRKLKTEFEALD</sequence>
<dbReference type="EMBL" id="JBHFPV010000001">
    <property type="protein sequence ID" value="MFH6602481.1"/>
    <property type="molecule type" value="Genomic_DNA"/>
</dbReference>
<evidence type="ECO:0000313" key="1">
    <source>
        <dbReference type="EMBL" id="MFH6602481.1"/>
    </source>
</evidence>
<proteinExistence type="predicted"/>
<gene>
    <name evidence="1" type="ORF">ACEZ3G_03265</name>
</gene>
<name>A0ACC7LFT6_9FLAO</name>
<organism evidence="1 2">
    <name type="scientific">Meishania litoralis</name>
    <dbReference type="NCBI Taxonomy" id="3434685"/>
    <lineage>
        <taxon>Bacteria</taxon>
        <taxon>Pseudomonadati</taxon>
        <taxon>Bacteroidota</taxon>
        <taxon>Flavobacteriia</taxon>
        <taxon>Flavobacteriales</taxon>
        <taxon>Flavobacteriaceae</taxon>
        <taxon>Meishania</taxon>
    </lineage>
</organism>
<evidence type="ECO:0000313" key="2">
    <source>
        <dbReference type="Proteomes" id="UP001595191"/>
    </source>
</evidence>
<keyword evidence="2" id="KW-1185">Reference proteome</keyword>
<protein>
    <submittedName>
        <fullName evidence="1">MmcQ/YjbR family DNA-binding protein</fullName>
    </submittedName>
</protein>
<dbReference type="Proteomes" id="UP001595191">
    <property type="component" value="Unassembled WGS sequence"/>
</dbReference>
<accession>A0ACC7LFT6</accession>
<keyword evidence="1" id="KW-0238">DNA-binding</keyword>
<comment type="caution">
    <text evidence="1">The sequence shown here is derived from an EMBL/GenBank/DDBJ whole genome shotgun (WGS) entry which is preliminary data.</text>
</comment>